<evidence type="ECO:0000259" key="2">
    <source>
        <dbReference type="Pfam" id="PF00144"/>
    </source>
</evidence>
<gene>
    <name evidence="3" type="ORF">DXX94_12345</name>
</gene>
<keyword evidence="1" id="KW-0732">Signal</keyword>
<dbReference type="AlphaFoldDB" id="A0A3E0U3S5"/>
<dbReference type="Gene3D" id="3.40.710.10">
    <property type="entry name" value="DD-peptidase/beta-lactamase superfamily"/>
    <property type="match status" value="1"/>
</dbReference>
<sequence>MNKSNNQCPIRALFIAIALTAISATAIATQIDSTENANIRAFEHGLIDYMKRGQEDKKPQSINKRMLAYQVPGVSVAIIENGKVLRSTGYGTRLNGKTLPVDADTVFSVGSVSKIINAALILRLVAAGKLDLDKNIDDYLTSWQVPNSSFTHAHPVTLRQILAHTAGFNQHGFADFQPGERLPTTLQTLNGQSPAKHGAIKLMFTPGSKMDYSGGGITVSQLIVEEITGLTYPKAAEKYVFKPLSMQRSTFQNPLPENYGNIAYAHDDKGRPAAQPRGYEAMPEMAASGLWTSANDLAKFVIALLNSSMSENGFLPQPIAADMMTRVTNSWHGLGPRLNGKGKTRVFHHGGANQSYRAWIEGHLASGDGIVVLTNGTNGHWIYRELRKSAEDAFAWPVKDDGGLEEPEFTQ</sequence>
<proteinExistence type="predicted"/>
<dbReference type="SUPFAM" id="SSF56601">
    <property type="entry name" value="beta-lactamase/transpeptidase-like"/>
    <property type="match status" value="1"/>
</dbReference>
<dbReference type="InterPro" id="IPR001466">
    <property type="entry name" value="Beta-lactam-related"/>
</dbReference>
<dbReference type="PANTHER" id="PTHR46825:SF12">
    <property type="entry name" value="PENICILLIN-BINDING PROTEIN 4"/>
    <property type="match status" value="1"/>
</dbReference>
<reference evidence="4" key="1">
    <citation type="submission" date="2018-08" db="EMBL/GenBank/DDBJ databases">
        <title>Thalassotalea euphylliae genome.</title>
        <authorList>
            <person name="Summers S."/>
            <person name="Rice S.A."/>
            <person name="Freckelton M.L."/>
            <person name="Nedved B.T."/>
            <person name="Hadfield M.G."/>
        </authorList>
    </citation>
    <scope>NUCLEOTIDE SEQUENCE [LARGE SCALE GENOMIC DNA]</scope>
    <source>
        <strain evidence="4">H3</strain>
    </source>
</reference>
<dbReference type="InterPro" id="IPR023650">
    <property type="entry name" value="Beta-lactam_class-A_AS"/>
</dbReference>
<feature type="chain" id="PRO_5017648042" evidence="1">
    <location>
        <begin position="29"/>
        <end position="411"/>
    </location>
</feature>
<dbReference type="GO" id="GO:0016787">
    <property type="term" value="F:hydrolase activity"/>
    <property type="evidence" value="ECO:0007669"/>
    <property type="project" value="UniProtKB-KW"/>
</dbReference>
<accession>A0A3E0U3S5</accession>
<feature type="domain" description="Beta-lactamase-related" evidence="2">
    <location>
        <begin position="64"/>
        <end position="384"/>
    </location>
</feature>
<feature type="signal peptide" evidence="1">
    <location>
        <begin position="1"/>
        <end position="28"/>
    </location>
</feature>
<evidence type="ECO:0000256" key="1">
    <source>
        <dbReference type="SAM" id="SignalP"/>
    </source>
</evidence>
<keyword evidence="4" id="KW-1185">Reference proteome</keyword>
<keyword evidence="3" id="KW-0378">Hydrolase</keyword>
<comment type="caution">
    <text evidence="3">The sequence shown here is derived from an EMBL/GenBank/DDBJ whole genome shotgun (WGS) entry which is preliminary data.</text>
</comment>
<evidence type="ECO:0000313" key="4">
    <source>
        <dbReference type="Proteomes" id="UP000256899"/>
    </source>
</evidence>
<dbReference type="PROSITE" id="PS00146">
    <property type="entry name" value="BETA_LACTAMASE_A"/>
    <property type="match status" value="1"/>
</dbReference>
<dbReference type="InterPro" id="IPR050491">
    <property type="entry name" value="AmpC-like"/>
</dbReference>
<dbReference type="Proteomes" id="UP000256899">
    <property type="component" value="Unassembled WGS sequence"/>
</dbReference>
<dbReference type="RefSeq" id="WP_116016269.1">
    <property type="nucleotide sequence ID" value="NZ_QUOT01000001.1"/>
</dbReference>
<dbReference type="Pfam" id="PF00144">
    <property type="entry name" value="Beta-lactamase"/>
    <property type="match status" value="1"/>
</dbReference>
<dbReference type="PANTHER" id="PTHR46825">
    <property type="entry name" value="D-ALANYL-D-ALANINE-CARBOXYPEPTIDASE/ENDOPEPTIDASE AMPH"/>
    <property type="match status" value="1"/>
</dbReference>
<evidence type="ECO:0000313" key="3">
    <source>
        <dbReference type="EMBL" id="REL31439.1"/>
    </source>
</evidence>
<dbReference type="InterPro" id="IPR012338">
    <property type="entry name" value="Beta-lactam/transpept-like"/>
</dbReference>
<name>A0A3E0U3S5_9GAMM</name>
<dbReference type="EMBL" id="QUOT01000001">
    <property type="protein sequence ID" value="REL31439.1"/>
    <property type="molecule type" value="Genomic_DNA"/>
</dbReference>
<organism evidence="3 4">
    <name type="scientific">Thalassotalea euphylliae</name>
    <dbReference type="NCBI Taxonomy" id="1655234"/>
    <lineage>
        <taxon>Bacteria</taxon>
        <taxon>Pseudomonadati</taxon>
        <taxon>Pseudomonadota</taxon>
        <taxon>Gammaproteobacteria</taxon>
        <taxon>Alteromonadales</taxon>
        <taxon>Colwelliaceae</taxon>
        <taxon>Thalassotalea</taxon>
    </lineage>
</organism>
<protein>
    <submittedName>
        <fullName evidence="3">Class A beta-lactamase-related serine hydrolase</fullName>
    </submittedName>
</protein>